<evidence type="ECO:0000256" key="11">
    <source>
        <dbReference type="ARBA" id="ARBA00023136"/>
    </source>
</evidence>
<dbReference type="RefSeq" id="WP_188407700.1">
    <property type="nucleotide sequence ID" value="NZ_BMCP01000001.1"/>
</dbReference>
<comment type="subcellular location">
    <subcellularLocation>
        <location evidence="2 12">Cell inner membrane</location>
        <topology evidence="2 12">Single-pass membrane protein</topology>
    </subcellularLocation>
</comment>
<dbReference type="GO" id="GO:0015886">
    <property type="term" value="P:heme transport"/>
    <property type="evidence" value="ECO:0007669"/>
    <property type="project" value="InterPro"/>
</dbReference>
<reference evidence="13" key="1">
    <citation type="journal article" date="2014" name="Int. J. Syst. Evol. Microbiol.">
        <title>Complete genome sequence of Corynebacterium casei LMG S-19264T (=DSM 44701T), isolated from a smear-ripened cheese.</title>
        <authorList>
            <consortium name="US DOE Joint Genome Institute (JGI-PGF)"/>
            <person name="Walter F."/>
            <person name="Albersmeier A."/>
            <person name="Kalinowski J."/>
            <person name="Ruckert C."/>
        </authorList>
    </citation>
    <scope>NUCLEOTIDE SEQUENCE</scope>
    <source>
        <strain evidence="13">CCM 7684</strain>
    </source>
</reference>
<gene>
    <name evidence="13" type="ORF">GCM10007276_00720</name>
</gene>
<comment type="caution">
    <text evidence="13">The sequence shown here is derived from an EMBL/GenBank/DDBJ whole genome shotgun (WGS) entry which is preliminary data.</text>
</comment>
<evidence type="ECO:0000256" key="9">
    <source>
        <dbReference type="ARBA" id="ARBA00022748"/>
    </source>
</evidence>
<name>A0A8J2VIN8_9RHOB</name>
<accession>A0A8J2VIN8</accession>
<sequence length="53" mass="5856">MLGLGPHAAYIIVSYGVAALVLLGLLIWAVALDRGASREVRRLEERRRQEAKP</sequence>
<evidence type="ECO:0000256" key="6">
    <source>
        <dbReference type="ARBA" id="ARBA00022475"/>
    </source>
</evidence>
<comment type="function">
    <text evidence="1 12">Required for the export of heme to the periplasm for the biogenesis of c-type cytochromes.</text>
</comment>
<evidence type="ECO:0000256" key="8">
    <source>
        <dbReference type="ARBA" id="ARBA00022692"/>
    </source>
</evidence>
<feature type="transmembrane region" description="Helical" evidence="12">
    <location>
        <begin position="12"/>
        <end position="32"/>
    </location>
</feature>
<keyword evidence="11 12" id="KW-0472">Membrane</keyword>
<keyword evidence="10 12" id="KW-1133">Transmembrane helix</keyword>
<evidence type="ECO:0000313" key="13">
    <source>
        <dbReference type="EMBL" id="GGE27398.1"/>
    </source>
</evidence>
<keyword evidence="14" id="KW-1185">Reference proteome</keyword>
<evidence type="ECO:0000256" key="10">
    <source>
        <dbReference type="ARBA" id="ARBA00022989"/>
    </source>
</evidence>
<dbReference type="Proteomes" id="UP000602745">
    <property type="component" value="Unassembled WGS sequence"/>
</dbReference>
<dbReference type="EMBL" id="BMCP01000001">
    <property type="protein sequence ID" value="GGE27398.1"/>
    <property type="molecule type" value="Genomic_DNA"/>
</dbReference>
<evidence type="ECO:0000256" key="2">
    <source>
        <dbReference type="ARBA" id="ARBA00004377"/>
    </source>
</evidence>
<evidence type="ECO:0000256" key="4">
    <source>
        <dbReference type="ARBA" id="ARBA00016461"/>
    </source>
</evidence>
<evidence type="ECO:0000256" key="7">
    <source>
        <dbReference type="ARBA" id="ARBA00022519"/>
    </source>
</evidence>
<evidence type="ECO:0000313" key="14">
    <source>
        <dbReference type="Proteomes" id="UP000602745"/>
    </source>
</evidence>
<dbReference type="GO" id="GO:0005886">
    <property type="term" value="C:plasma membrane"/>
    <property type="evidence" value="ECO:0007669"/>
    <property type="project" value="UniProtKB-SubCell"/>
</dbReference>
<dbReference type="Pfam" id="PF04995">
    <property type="entry name" value="CcmD"/>
    <property type="match status" value="1"/>
</dbReference>
<dbReference type="AlphaFoldDB" id="A0A8J2VIN8"/>
<evidence type="ECO:0000256" key="12">
    <source>
        <dbReference type="RuleBase" id="RU363101"/>
    </source>
</evidence>
<dbReference type="GO" id="GO:0017004">
    <property type="term" value="P:cytochrome complex assembly"/>
    <property type="evidence" value="ECO:0007669"/>
    <property type="project" value="UniProtKB-KW"/>
</dbReference>
<comment type="similarity">
    <text evidence="3 12">Belongs to the CcmD/CycX/HelD family.</text>
</comment>
<reference evidence="13" key="2">
    <citation type="submission" date="2020-09" db="EMBL/GenBank/DDBJ databases">
        <authorList>
            <person name="Sun Q."/>
            <person name="Sedlacek I."/>
        </authorList>
    </citation>
    <scope>NUCLEOTIDE SEQUENCE</scope>
    <source>
        <strain evidence="13">CCM 7684</strain>
    </source>
</reference>
<keyword evidence="6 12" id="KW-1003">Cell membrane</keyword>
<keyword evidence="8 12" id="KW-0812">Transmembrane</keyword>
<dbReference type="InterPro" id="IPR007078">
    <property type="entry name" value="Haem_export_protD_CcmD"/>
</dbReference>
<keyword evidence="7 12" id="KW-0997">Cell inner membrane</keyword>
<proteinExistence type="inferred from homology"/>
<protein>
    <recommendedName>
        <fullName evidence="4 12">Heme exporter protein D</fullName>
    </recommendedName>
</protein>
<keyword evidence="9 12" id="KW-0201">Cytochrome c-type biogenesis</keyword>
<organism evidence="13 14">
    <name type="scientific">Agaricicola taiwanensis</name>
    <dbReference type="NCBI Taxonomy" id="591372"/>
    <lineage>
        <taxon>Bacteria</taxon>
        <taxon>Pseudomonadati</taxon>
        <taxon>Pseudomonadota</taxon>
        <taxon>Alphaproteobacteria</taxon>
        <taxon>Rhodobacterales</taxon>
        <taxon>Paracoccaceae</taxon>
        <taxon>Agaricicola</taxon>
    </lineage>
</organism>
<evidence type="ECO:0000256" key="3">
    <source>
        <dbReference type="ARBA" id="ARBA00008741"/>
    </source>
</evidence>
<dbReference type="NCBIfam" id="TIGR03141">
    <property type="entry name" value="cytochro_ccmD"/>
    <property type="match status" value="1"/>
</dbReference>
<evidence type="ECO:0000256" key="1">
    <source>
        <dbReference type="ARBA" id="ARBA00002442"/>
    </source>
</evidence>
<keyword evidence="5 12" id="KW-0813">Transport</keyword>
<evidence type="ECO:0000256" key="5">
    <source>
        <dbReference type="ARBA" id="ARBA00022448"/>
    </source>
</evidence>